<evidence type="ECO:0000313" key="3">
    <source>
        <dbReference type="Proteomes" id="UP001500889"/>
    </source>
</evidence>
<dbReference type="Pfam" id="PF13164">
    <property type="entry name" value="Diedel"/>
    <property type="match status" value="1"/>
</dbReference>
<protein>
    <submittedName>
        <fullName evidence="2">Protein Diedel-like</fullName>
    </submittedName>
</protein>
<feature type="signal peptide" evidence="1">
    <location>
        <begin position="1"/>
        <end position="26"/>
    </location>
</feature>
<organism evidence="2 3">
    <name type="scientific">Drosophila madeirensis</name>
    <name type="common">Fruit fly</name>
    <dbReference type="NCBI Taxonomy" id="30013"/>
    <lineage>
        <taxon>Eukaryota</taxon>
        <taxon>Metazoa</taxon>
        <taxon>Ecdysozoa</taxon>
        <taxon>Arthropoda</taxon>
        <taxon>Hexapoda</taxon>
        <taxon>Insecta</taxon>
        <taxon>Pterygota</taxon>
        <taxon>Neoptera</taxon>
        <taxon>Endopterygota</taxon>
        <taxon>Diptera</taxon>
        <taxon>Brachycera</taxon>
        <taxon>Muscomorpha</taxon>
        <taxon>Ephydroidea</taxon>
        <taxon>Drosophilidae</taxon>
        <taxon>Drosophila</taxon>
        <taxon>Sophophora</taxon>
    </lineage>
</organism>
<dbReference type="AlphaFoldDB" id="A0AAU9EWG7"/>
<keyword evidence="1" id="KW-0732">Signal</keyword>
<gene>
    <name evidence="2" type="ORF">DMAD_09635</name>
</gene>
<dbReference type="InterPro" id="IPR025061">
    <property type="entry name" value="Diedel"/>
</dbReference>
<keyword evidence="3" id="KW-1185">Reference proteome</keyword>
<reference evidence="2 3" key="1">
    <citation type="submission" date="2024-02" db="EMBL/GenBank/DDBJ databases">
        <title>A chromosome-level genome assembly of Drosophila madeirensis, a fruit fly species endemic to Madeira island.</title>
        <authorList>
            <person name="Tomihara K."/>
            <person name="Llopart A."/>
            <person name="Yamamoto D."/>
        </authorList>
    </citation>
    <scope>NUCLEOTIDE SEQUENCE [LARGE SCALE GENOMIC DNA]</scope>
    <source>
        <strain evidence="2 3">RF1</strain>
    </source>
</reference>
<proteinExistence type="predicted"/>
<evidence type="ECO:0000256" key="1">
    <source>
        <dbReference type="SAM" id="SignalP"/>
    </source>
</evidence>
<dbReference type="Gene3D" id="3.30.70.2800">
    <property type="match status" value="1"/>
</dbReference>
<dbReference type="EMBL" id="AP029263">
    <property type="protein sequence ID" value="BFF91331.1"/>
    <property type="molecule type" value="Genomic_DNA"/>
</dbReference>
<accession>A0AAU9EWG7</accession>
<evidence type="ECO:0000313" key="2">
    <source>
        <dbReference type="EMBL" id="BFF91331.1"/>
    </source>
</evidence>
<name>A0AAU9EWG7_DROMD</name>
<dbReference type="Proteomes" id="UP001500889">
    <property type="component" value="Chromosome O"/>
</dbReference>
<sequence>MQAAISAATPLLIAVCWLCGIGNASAECCKESLTLHYSVLGSTCGSVGGRNIGGQCSITICGDGKPLEGTFCGQSPCNVFGCECAAGCLLGNWKESFLQRNSDQKIEIADETWNNGVIFNFHDFVHSIPIPNLNLNIG</sequence>
<feature type="chain" id="PRO_5043739824" evidence="1">
    <location>
        <begin position="27"/>
        <end position="138"/>
    </location>
</feature>